<evidence type="ECO:0000313" key="10">
    <source>
        <dbReference type="Proteomes" id="UP000198615"/>
    </source>
</evidence>
<dbReference type="EMBL" id="FNBW01000009">
    <property type="protein sequence ID" value="SDG02613.1"/>
    <property type="molecule type" value="Genomic_DNA"/>
</dbReference>
<keyword evidence="10" id="KW-1185">Reference proteome</keyword>
<dbReference type="Proteomes" id="UP000198615">
    <property type="component" value="Unassembled WGS sequence"/>
</dbReference>
<dbReference type="GO" id="GO:0009349">
    <property type="term" value="C:riboflavin synthase complex"/>
    <property type="evidence" value="ECO:0007669"/>
    <property type="project" value="InterPro"/>
</dbReference>
<dbReference type="NCBIfam" id="NF009084">
    <property type="entry name" value="PRK12419.1"/>
    <property type="match status" value="1"/>
</dbReference>
<comment type="caution">
    <text evidence="7">Lacks conserved residue(s) required for the propagation of feature annotation.</text>
</comment>
<name>A0A8G2BKN2_9PROT</name>
<gene>
    <name evidence="7" type="primary">ribH</name>
    <name evidence="9" type="ORF">SAMN05660686_03096</name>
</gene>
<keyword evidence="4 7" id="KW-0686">Riboflavin biosynthesis</keyword>
<feature type="binding site" evidence="7">
    <location>
        <position position="124"/>
    </location>
    <ligand>
        <name>5-amino-6-(D-ribitylamino)uracil</name>
        <dbReference type="ChEBI" id="CHEBI:15934"/>
    </ligand>
</feature>
<evidence type="ECO:0000256" key="5">
    <source>
        <dbReference type="ARBA" id="ARBA00022679"/>
    </source>
</evidence>
<keyword evidence="5 7" id="KW-0808">Transferase</keyword>
<feature type="binding site" evidence="7">
    <location>
        <position position="138"/>
    </location>
    <ligand>
        <name>(2S)-2-hydroxy-3-oxobutyl phosphate</name>
        <dbReference type="ChEBI" id="CHEBI:58830"/>
    </ligand>
</feature>
<dbReference type="AlphaFoldDB" id="A0A8G2BKN2"/>
<evidence type="ECO:0000256" key="6">
    <source>
        <dbReference type="ARBA" id="ARBA00048785"/>
    </source>
</evidence>
<dbReference type="HAMAP" id="MF_00178">
    <property type="entry name" value="Lumazine_synth"/>
    <property type="match status" value="1"/>
</dbReference>
<evidence type="ECO:0000256" key="4">
    <source>
        <dbReference type="ARBA" id="ARBA00022619"/>
    </source>
</evidence>
<accession>A0A8G2BKN2</accession>
<comment type="similarity">
    <text evidence="2 7">Belongs to the DMRL synthase family.</text>
</comment>
<reference evidence="9 10" key="1">
    <citation type="submission" date="2016-10" db="EMBL/GenBank/DDBJ databases">
        <authorList>
            <person name="Varghese N."/>
            <person name="Submissions S."/>
        </authorList>
    </citation>
    <scope>NUCLEOTIDE SEQUENCE [LARGE SCALE GENOMIC DNA]</scope>
    <source>
        <strain evidence="9 10">DSM 18839</strain>
    </source>
</reference>
<comment type="function">
    <text evidence="7">Catalyzes the formation of 6,7-dimethyl-8-ribityllumazine by condensation of 5-amino-6-(D-ribitylamino)uracil with 3,4-dihydroxy-2-butanone 4-phosphate. This is the penultimate step in the biosynthesis of riboflavin.</text>
</comment>
<sequence length="171" mass="18472">MNQSTETTTNSPATSPASTNKPAGRIAFIQARWHAEIVDACRVSFLETLRRDRPGAFAVDVYDVPGAFEIPLLARRLARAGTYRAVVAAAFVVDGGIYRHDFVAQSVISGLMQAQMEADLPVLSAVLTPHRFHESAEHQAFFLDHFRLKGREVAAACLAVTAEPVPVAVAA</sequence>
<organism evidence="9 10">
    <name type="scientific">Thalassobaculum litoreum DSM 18839</name>
    <dbReference type="NCBI Taxonomy" id="1123362"/>
    <lineage>
        <taxon>Bacteria</taxon>
        <taxon>Pseudomonadati</taxon>
        <taxon>Pseudomonadota</taxon>
        <taxon>Alphaproteobacteria</taxon>
        <taxon>Rhodospirillales</taxon>
        <taxon>Thalassobaculaceae</taxon>
        <taxon>Thalassobaculum</taxon>
    </lineage>
</organism>
<feature type="active site" description="Proton donor" evidence="7">
    <location>
        <position position="99"/>
    </location>
</feature>
<dbReference type="InterPro" id="IPR034964">
    <property type="entry name" value="LS"/>
</dbReference>
<dbReference type="GO" id="GO:0000906">
    <property type="term" value="F:6,7-dimethyl-8-ribityllumazine synthase activity"/>
    <property type="evidence" value="ECO:0007669"/>
    <property type="project" value="UniProtKB-UniRule"/>
</dbReference>
<dbReference type="OrthoDB" id="9797659at2"/>
<proteinExistence type="inferred from homology"/>
<evidence type="ECO:0000256" key="2">
    <source>
        <dbReference type="ARBA" id="ARBA00007424"/>
    </source>
</evidence>
<evidence type="ECO:0000313" key="9">
    <source>
        <dbReference type="EMBL" id="SDG02613.1"/>
    </source>
</evidence>
<evidence type="ECO:0000256" key="8">
    <source>
        <dbReference type="SAM" id="MobiDB-lite"/>
    </source>
</evidence>
<feature type="region of interest" description="Disordered" evidence="8">
    <location>
        <begin position="1"/>
        <end position="21"/>
    </location>
</feature>
<dbReference type="Pfam" id="PF00885">
    <property type="entry name" value="DMRL_synthase"/>
    <property type="match status" value="1"/>
</dbReference>
<feature type="binding site" evidence="7">
    <location>
        <begin position="67"/>
        <end position="69"/>
    </location>
    <ligand>
        <name>5-amino-6-(D-ribitylamino)uracil</name>
        <dbReference type="ChEBI" id="CHEBI:15934"/>
    </ligand>
</feature>
<evidence type="ECO:0000256" key="3">
    <source>
        <dbReference type="ARBA" id="ARBA00012664"/>
    </source>
</evidence>
<comment type="pathway">
    <text evidence="1 7">Cofactor biosynthesis; riboflavin biosynthesis; riboflavin from 2-hydroxy-3-oxobutyl phosphate and 5-amino-6-(D-ribitylamino)uracil: step 1/2.</text>
</comment>
<evidence type="ECO:0000256" key="1">
    <source>
        <dbReference type="ARBA" id="ARBA00004917"/>
    </source>
</evidence>
<dbReference type="InterPro" id="IPR002180">
    <property type="entry name" value="LS/RS"/>
</dbReference>
<dbReference type="PANTHER" id="PTHR21058:SF0">
    <property type="entry name" value="6,7-DIMETHYL-8-RIBITYLLUMAZINE SYNTHASE"/>
    <property type="match status" value="1"/>
</dbReference>
<dbReference type="PANTHER" id="PTHR21058">
    <property type="entry name" value="6,7-DIMETHYL-8-RIBITYLLUMAZINE SYNTHASE DMRL SYNTHASE LUMAZINE SYNTHASE"/>
    <property type="match status" value="1"/>
</dbReference>
<dbReference type="SUPFAM" id="SSF52121">
    <property type="entry name" value="Lumazine synthase"/>
    <property type="match status" value="1"/>
</dbReference>
<protein>
    <recommendedName>
        <fullName evidence="3 7">6,7-dimethyl-8-ribityllumazine synthase</fullName>
        <shortName evidence="7">DMRL synthase</shortName>
        <shortName evidence="7">LS</shortName>
        <shortName evidence="7">Lumazine synthase</shortName>
        <ecNumber evidence="3 7">2.5.1.78</ecNumber>
    </recommendedName>
</protein>
<dbReference type="RefSeq" id="WP_093151569.1">
    <property type="nucleotide sequence ID" value="NZ_FNBW01000009.1"/>
</dbReference>
<dbReference type="InterPro" id="IPR036467">
    <property type="entry name" value="LS/RS_sf"/>
</dbReference>
<feature type="compositionally biased region" description="Low complexity" evidence="8">
    <location>
        <begin position="1"/>
        <end position="20"/>
    </location>
</feature>
<evidence type="ECO:0000256" key="7">
    <source>
        <dbReference type="HAMAP-Rule" id="MF_00178"/>
    </source>
</evidence>
<dbReference type="Gene3D" id="3.40.50.960">
    <property type="entry name" value="Lumazine/riboflavin synthase"/>
    <property type="match status" value="1"/>
</dbReference>
<feature type="binding site" evidence="7">
    <location>
        <begin position="91"/>
        <end position="93"/>
    </location>
    <ligand>
        <name>5-amino-6-(D-ribitylamino)uracil</name>
        <dbReference type="ChEBI" id="CHEBI:15934"/>
    </ligand>
</feature>
<dbReference type="EC" id="2.5.1.78" evidence="3 7"/>
<feature type="binding site" evidence="7">
    <location>
        <position position="33"/>
    </location>
    <ligand>
        <name>5-amino-6-(D-ribitylamino)uracil</name>
        <dbReference type="ChEBI" id="CHEBI:15934"/>
    </ligand>
</feature>
<comment type="catalytic activity">
    <reaction evidence="6 7">
        <text>(2S)-2-hydroxy-3-oxobutyl phosphate + 5-amino-6-(D-ribitylamino)uracil = 6,7-dimethyl-8-(1-D-ribityl)lumazine + phosphate + 2 H2O + H(+)</text>
        <dbReference type="Rhea" id="RHEA:26152"/>
        <dbReference type="ChEBI" id="CHEBI:15377"/>
        <dbReference type="ChEBI" id="CHEBI:15378"/>
        <dbReference type="ChEBI" id="CHEBI:15934"/>
        <dbReference type="ChEBI" id="CHEBI:43474"/>
        <dbReference type="ChEBI" id="CHEBI:58201"/>
        <dbReference type="ChEBI" id="CHEBI:58830"/>
        <dbReference type="EC" id="2.5.1.78"/>
    </reaction>
</comment>
<dbReference type="GO" id="GO:0005829">
    <property type="term" value="C:cytosol"/>
    <property type="evidence" value="ECO:0007669"/>
    <property type="project" value="TreeGrafter"/>
</dbReference>
<dbReference type="GO" id="GO:0009231">
    <property type="term" value="P:riboflavin biosynthetic process"/>
    <property type="evidence" value="ECO:0007669"/>
    <property type="project" value="UniProtKB-UniRule"/>
</dbReference>
<comment type="caution">
    <text evidence="9">The sequence shown here is derived from an EMBL/GenBank/DDBJ whole genome shotgun (WGS) entry which is preliminary data.</text>
</comment>
<dbReference type="UniPathway" id="UPA00275">
    <property type="reaction ID" value="UER00404"/>
</dbReference>